<dbReference type="GO" id="GO:0005886">
    <property type="term" value="C:plasma membrane"/>
    <property type="evidence" value="ECO:0007669"/>
    <property type="project" value="UniProtKB-SubCell"/>
</dbReference>
<name>A0A1N7IMF2_9CORY</name>
<dbReference type="OrthoDB" id="5405318at2"/>
<accession>A0A1N7IMF2</accession>
<keyword evidence="7 8" id="KW-0472">Membrane</keyword>
<evidence type="ECO:0000256" key="4">
    <source>
        <dbReference type="ARBA" id="ARBA00022475"/>
    </source>
</evidence>
<feature type="transmembrane region" description="Helical" evidence="8">
    <location>
        <begin position="165"/>
        <end position="185"/>
    </location>
</feature>
<dbReference type="PANTHER" id="PTHR36838">
    <property type="entry name" value="AUXIN EFFLUX CARRIER FAMILY PROTEIN"/>
    <property type="match status" value="1"/>
</dbReference>
<dbReference type="STRING" id="1161099.SAMN05444817_10141"/>
<dbReference type="InterPro" id="IPR038770">
    <property type="entry name" value="Na+/solute_symporter_sf"/>
</dbReference>
<feature type="transmembrane region" description="Helical" evidence="8">
    <location>
        <begin position="257"/>
        <end position="278"/>
    </location>
</feature>
<keyword evidence="6 8" id="KW-1133">Transmembrane helix</keyword>
<evidence type="ECO:0000256" key="5">
    <source>
        <dbReference type="ARBA" id="ARBA00022692"/>
    </source>
</evidence>
<feature type="transmembrane region" description="Helical" evidence="8">
    <location>
        <begin position="100"/>
        <end position="119"/>
    </location>
</feature>
<evidence type="ECO:0000256" key="1">
    <source>
        <dbReference type="ARBA" id="ARBA00004651"/>
    </source>
</evidence>
<evidence type="ECO:0000256" key="2">
    <source>
        <dbReference type="ARBA" id="ARBA00010145"/>
    </source>
</evidence>
<feature type="transmembrane region" description="Helical" evidence="8">
    <location>
        <begin position="228"/>
        <end position="251"/>
    </location>
</feature>
<feature type="transmembrane region" description="Helical" evidence="8">
    <location>
        <begin position="39"/>
        <end position="55"/>
    </location>
</feature>
<dbReference type="Pfam" id="PF03547">
    <property type="entry name" value="Mem_trans"/>
    <property type="match status" value="1"/>
</dbReference>
<feature type="transmembrane region" description="Helical" evidence="8">
    <location>
        <begin position="290"/>
        <end position="310"/>
    </location>
</feature>
<evidence type="ECO:0000256" key="6">
    <source>
        <dbReference type="ARBA" id="ARBA00022989"/>
    </source>
</evidence>
<feature type="transmembrane region" description="Helical" evidence="8">
    <location>
        <begin position="125"/>
        <end position="144"/>
    </location>
</feature>
<dbReference type="AlphaFoldDB" id="A0A1N7IMF2"/>
<dbReference type="RefSeq" id="WP_076598061.1">
    <property type="nucleotide sequence ID" value="NZ_CP046976.1"/>
</dbReference>
<dbReference type="Proteomes" id="UP000186292">
    <property type="component" value="Unassembled WGS sequence"/>
</dbReference>
<dbReference type="Gene3D" id="1.20.1530.20">
    <property type="match status" value="1"/>
</dbReference>
<evidence type="ECO:0000313" key="10">
    <source>
        <dbReference type="Proteomes" id="UP000186292"/>
    </source>
</evidence>
<dbReference type="GO" id="GO:0055085">
    <property type="term" value="P:transmembrane transport"/>
    <property type="evidence" value="ECO:0007669"/>
    <property type="project" value="InterPro"/>
</dbReference>
<dbReference type="EMBL" id="FTOF01000001">
    <property type="protein sequence ID" value="SIS38250.1"/>
    <property type="molecule type" value="Genomic_DNA"/>
</dbReference>
<gene>
    <name evidence="9" type="ORF">SAMN05444817_10141</name>
</gene>
<keyword evidence="10" id="KW-1185">Reference proteome</keyword>
<protein>
    <recommendedName>
        <fullName evidence="11">AEC family transporter</fullName>
    </recommendedName>
</protein>
<organism evidence="9 10">
    <name type="scientific">Corynebacterium appendicis CIP 107643</name>
    <dbReference type="NCBI Taxonomy" id="1161099"/>
    <lineage>
        <taxon>Bacteria</taxon>
        <taxon>Bacillati</taxon>
        <taxon>Actinomycetota</taxon>
        <taxon>Actinomycetes</taxon>
        <taxon>Mycobacteriales</taxon>
        <taxon>Corynebacteriaceae</taxon>
        <taxon>Corynebacterium</taxon>
    </lineage>
</organism>
<dbReference type="InterPro" id="IPR004776">
    <property type="entry name" value="Mem_transp_PIN-like"/>
</dbReference>
<feature type="transmembrane region" description="Helical" evidence="8">
    <location>
        <begin position="61"/>
        <end position="88"/>
    </location>
</feature>
<keyword evidence="3" id="KW-0813">Transport</keyword>
<evidence type="ECO:0000256" key="3">
    <source>
        <dbReference type="ARBA" id="ARBA00022448"/>
    </source>
</evidence>
<feature type="transmembrane region" description="Helical" evidence="8">
    <location>
        <begin position="6"/>
        <end position="27"/>
    </location>
</feature>
<keyword evidence="5 8" id="KW-0812">Transmembrane</keyword>
<dbReference type="PANTHER" id="PTHR36838:SF3">
    <property type="entry name" value="TRANSPORTER AUXIN EFFLUX CARRIER EC FAMILY"/>
    <property type="match status" value="1"/>
</dbReference>
<comment type="subcellular location">
    <subcellularLocation>
        <location evidence="1">Cell membrane</location>
        <topology evidence="1">Multi-pass membrane protein</topology>
    </subcellularLocation>
</comment>
<reference evidence="10" key="1">
    <citation type="submission" date="2017-01" db="EMBL/GenBank/DDBJ databases">
        <authorList>
            <person name="Varghese N."/>
            <person name="Submissions S."/>
        </authorList>
    </citation>
    <scope>NUCLEOTIDE SEQUENCE [LARGE SCALE GENOMIC DNA]</scope>
    <source>
        <strain evidence="10">DSM 44531</strain>
    </source>
</reference>
<evidence type="ECO:0000313" key="9">
    <source>
        <dbReference type="EMBL" id="SIS38250.1"/>
    </source>
</evidence>
<evidence type="ECO:0000256" key="7">
    <source>
        <dbReference type="ARBA" id="ARBA00023136"/>
    </source>
</evidence>
<keyword evidence="4" id="KW-1003">Cell membrane</keyword>
<proteinExistence type="inferred from homology"/>
<evidence type="ECO:0000256" key="8">
    <source>
        <dbReference type="SAM" id="Phobius"/>
    </source>
</evidence>
<comment type="similarity">
    <text evidence="2">Belongs to the auxin efflux carrier (TC 2.A.69) family.</text>
</comment>
<feature type="transmembrane region" description="Helical" evidence="8">
    <location>
        <begin position="197"/>
        <end position="216"/>
    </location>
</feature>
<evidence type="ECO:0008006" key="11">
    <source>
        <dbReference type="Google" id="ProtNLM"/>
    </source>
</evidence>
<sequence length="313" mass="32540">MLDVITGFAIIFVVISAGYILAHRGVIGEGEQRLMFNRVAYWVASPSLLFTTVAKSDTSTFLSPVVVVVFLATAVTMAVFWIVSALFFKADVPTRMAGAASASYFNSVNIGLPIAIYVIGDATYVAPVLLMQMVIVSPVVIAGLDVNPDSQSSRGQNVIKAVKTGLTAPVVVAPLLGLVVSAAGWTVPAPVMEPLEILGGASIPMILMSFGASLRGGSVLAEGPDRPATITASALKLVFMPAAAWLLGLLAGLDGTALYAAVILSALPTAQNVFNYTANYRVGETVARDTVFITTFASLPAMIAIALLFGKGI</sequence>